<dbReference type="Proteomes" id="UP000007266">
    <property type="component" value="Linkage group 8"/>
</dbReference>
<organism evidence="1 2">
    <name type="scientific">Tribolium castaneum</name>
    <name type="common">Red flour beetle</name>
    <dbReference type="NCBI Taxonomy" id="7070"/>
    <lineage>
        <taxon>Eukaryota</taxon>
        <taxon>Metazoa</taxon>
        <taxon>Ecdysozoa</taxon>
        <taxon>Arthropoda</taxon>
        <taxon>Hexapoda</taxon>
        <taxon>Insecta</taxon>
        <taxon>Pterygota</taxon>
        <taxon>Neoptera</taxon>
        <taxon>Endopterygota</taxon>
        <taxon>Coleoptera</taxon>
        <taxon>Polyphaga</taxon>
        <taxon>Cucujiformia</taxon>
        <taxon>Tenebrionidae</taxon>
        <taxon>Tenebrionidae incertae sedis</taxon>
        <taxon>Tribolium</taxon>
    </lineage>
</organism>
<proteinExistence type="predicted"/>
<reference evidence="1 2" key="2">
    <citation type="journal article" date="2010" name="Nucleic Acids Res.">
        <title>BeetleBase in 2010: revisions to provide comprehensive genomic information for Tribolium castaneum.</title>
        <authorList>
            <person name="Kim H.S."/>
            <person name="Murphy T."/>
            <person name="Xia J."/>
            <person name="Caragea D."/>
            <person name="Park Y."/>
            <person name="Beeman R.W."/>
            <person name="Lorenzen M.D."/>
            <person name="Butcher S."/>
            <person name="Manak J.R."/>
            <person name="Brown S.J."/>
        </authorList>
    </citation>
    <scope>NUCLEOTIDE SEQUENCE [LARGE SCALE GENOMIC DNA]</scope>
    <source>
        <strain evidence="1 2">Georgia GA2</strain>
    </source>
</reference>
<sequence>MVFRLKGYSPVEEFKVNSVFRENKASDPRADDGYYYSWVHMCDAQPYGPSRNALRTLAAALLGKISQRVLRVAFRLAVSRESLVVHS</sequence>
<dbReference type="EMBL" id="KQ971359">
    <property type="protein sequence ID" value="EFA08216.1"/>
    <property type="molecule type" value="Genomic_DNA"/>
</dbReference>
<accession>D6WVY9</accession>
<keyword evidence="2" id="KW-1185">Reference proteome</keyword>
<evidence type="ECO:0000313" key="2">
    <source>
        <dbReference type="Proteomes" id="UP000007266"/>
    </source>
</evidence>
<name>D6WVY9_TRICA</name>
<dbReference type="HOGENOM" id="CLU_2486262_0_0_1"/>
<evidence type="ECO:0000313" key="1">
    <source>
        <dbReference type="EMBL" id="EFA08216.1"/>
    </source>
</evidence>
<gene>
    <name evidence="1" type="primary">GLEAN_05843</name>
    <name evidence="1" type="ORF">TcasGA2_TC005843</name>
</gene>
<dbReference type="InParanoid" id="D6WVY9"/>
<reference evidence="1 2" key="1">
    <citation type="journal article" date="2008" name="Nature">
        <title>The genome of the model beetle and pest Tribolium castaneum.</title>
        <authorList>
            <consortium name="Tribolium Genome Sequencing Consortium"/>
            <person name="Richards S."/>
            <person name="Gibbs R.A."/>
            <person name="Weinstock G.M."/>
            <person name="Brown S.J."/>
            <person name="Denell R."/>
            <person name="Beeman R.W."/>
            <person name="Gibbs R."/>
            <person name="Beeman R.W."/>
            <person name="Brown S.J."/>
            <person name="Bucher G."/>
            <person name="Friedrich M."/>
            <person name="Grimmelikhuijzen C.J."/>
            <person name="Klingler M."/>
            <person name="Lorenzen M."/>
            <person name="Richards S."/>
            <person name="Roth S."/>
            <person name="Schroder R."/>
            <person name="Tautz D."/>
            <person name="Zdobnov E.M."/>
            <person name="Muzny D."/>
            <person name="Gibbs R.A."/>
            <person name="Weinstock G.M."/>
            <person name="Attaway T."/>
            <person name="Bell S."/>
            <person name="Buhay C.J."/>
            <person name="Chandrabose M.N."/>
            <person name="Chavez D."/>
            <person name="Clerk-Blankenburg K.P."/>
            <person name="Cree A."/>
            <person name="Dao M."/>
            <person name="Davis C."/>
            <person name="Chacko J."/>
            <person name="Dinh H."/>
            <person name="Dugan-Rocha S."/>
            <person name="Fowler G."/>
            <person name="Garner T.T."/>
            <person name="Garnes J."/>
            <person name="Gnirke A."/>
            <person name="Hawes A."/>
            <person name="Hernandez J."/>
            <person name="Hines S."/>
            <person name="Holder M."/>
            <person name="Hume J."/>
            <person name="Jhangiani S.N."/>
            <person name="Joshi V."/>
            <person name="Khan Z.M."/>
            <person name="Jackson L."/>
            <person name="Kovar C."/>
            <person name="Kowis A."/>
            <person name="Lee S."/>
            <person name="Lewis L.R."/>
            <person name="Margolis J."/>
            <person name="Morgan M."/>
            <person name="Nazareth L.V."/>
            <person name="Nguyen N."/>
            <person name="Okwuonu G."/>
            <person name="Parker D."/>
            <person name="Richards S."/>
            <person name="Ruiz S.J."/>
            <person name="Santibanez J."/>
            <person name="Savard J."/>
            <person name="Scherer S.E."/>
            <person name="Schneider B."/>
            <person name="Sodergren E."/>
            <person name="Tautz D."/>
            <person name="Vattahil S."/>
            <person name="Villasana D."/>
            <person name="White C.S."/>
            <person name="Wright R."/>
            <person name="Park Y."/>
            <person name="Beeman R.W."/>
            <person name="Lord J."/>
            <person name="Oppert B."/>
            <person name="Lorenzen M."/>
            <person name="Brown S."/>
            <person name="Wang L."/>
            <person name="Savard J."/>
            <person name="Tautz D."/>
            <person name="Richards S."/>
            <person name="Weinstock G."/>
            <person name="Gibbs R.A."/>
            <person name="Liu Y."/>
            <person name="Worley K."/>
            <person name="Weinstock G."/>
            <person name="Elsik C.G."/>
            <person name="Reese J.T."/>
            <person name="Elhaik E."/>
            <person name="Landan G."/>
            <person name="Graur D."/>
            <person name="Arensburger P."/>
            <person name="Atkinson P."/>
            <person name="Beeman R.W."/>
            <person name="Beidler J."/>
            <person name="Brown S.J."/>
            <person name="Demuth J.P."/>
            <person name="Drury D.W."/>
            <person name="Du Y.Z."/>
            <person name="Fujiwara H."/>
            <person name="Lorenzen M."/>
            <person name="Maselli V."/>
            <person name="Osanai M."/>
            <person name="Park Y."/>
            <person name="Robertson H.M."/>
            <person name="Tu Z."/>
            <person name="Wang J.J."/>
            <person name="Wang S."/>
            <person name="Richards S."/>
            <person name="Song H."/>
            <person name="Zhang L."/>
            <person name="Sodergren E."/>
            <person name="Werner D."/>
            <person name="Stanke M."/>
            <person name="Morgenstern B."/>
            <person name="Solovyev V."/>
            <person name="Kosarev P."/>
            <person name="Brown G."/>
            <person name="Chen H.C."/>
            <person name="Ermolaeva O."/>
            <person name="Hlavina W."/>
            <person name="Kapustin Y."/>
            <person name="Kiryutin B."/>
            <person name="Kitts P."/>
            <person name="Maglott D."/>
            <person name="Pruitt K."/>
            <person name="Sapojnikov V."/>
            <person name="Souvorov A."/>
            <person name="Mackey A.J."/>
            <person name="Waterhouse R.M."/>
            <person name="Wyder S."/>
            <person name="Zdobnov E.M."/>
            <person name="Zdobnov E.M."/>
            <person name="Wyder S."/>
            <person name="Kriventseva E.V."/>
            <person name="Kadowaki T."/>
            <person name="Bork P."/>
            <person name="Aranda M."/>
            <person name="Bao R."/>
            <person name="Beermann A."/>
            <person name="Berns N."/>
            <person name="Bolognesi R."/>
            <person name="Bonneton F."/>
            <person name="Bopp D."/>
            <person name="Brown S.J."/>
            <person name="Bucher G."/>
            <person name="Butts T."/>
            <person name="Chaumot A."/>
            <person name="Denell R.E."/>
            <person name="Ferrier D.E."/>
            <person name="Friedrich M."/>
            <person name="Gordon C.M."/>
            <person name="Jindra M."/>
            <person name="Klingler M."/>
            <person name="Lan Q."/>
            <person name="Lattorff H.M."/>
            <person name="Laudet V."/>
            <person name="von Levetsow C."/>
            <person name="Liu Z."/>
            <person name="Lutz R."/>
            <person name="Lynch J.A."/>
            <person name="da Fonseca R.N."/>
            <person name="Posnien N."/>
            <person name="Reuter R."/>
            <person name="Roth S."/>
            <person name="Savard J."/>
            <person name="Schinko J.B."/>
            <person name="Schmitt C."/>
            <person name="Schoppmeier M."/>
            <person name="Schroder R."/>
            <person name="Shippy T.D."/>
            <person name="Simonnet F."/>
            <person name="Marques-Souza H."/>
            <person name="Tautz D."/>
            <person name="Tomoyasu Y."/>
            <person name="Trauner J."/>
            <person name="Van der Zee M."/>
            <person name="Vervoort M."/>
            <person name="Wittkopp N."/>
            <person name="Wimmer E.A."/>
            <person name="Yang X."/>
            <person name="Jones A.K."/>
            <person name="Sattelle D.B."/>
            <person name="Ebert P.R."/>
            <person name="Nelson D."/>
            <person name="Scott J.G."/>
            <person name="Beeman R.W."/>
            <person name="Muthukrishnan S."/>
            <person name="Kramer K.J."/>
            <person name="Arakane Y."/>
            <person name="Beeman R.W."/>
            <person name="Zhu Q."/>
            <person name="Hogenkamp D."/>
            <person name="Dixit R."/>
            <person name="Oppert B."/>
            <person name="Jiang H."/>
            <person name="Zou Z."/>
            <person name="Marshall J."/>
            <person name="Elpidina E."/>
            <person name="Vinokurov K."/>
            <person name="Oppert C."/>
            <person name="Zou Z."/>
            <person name="Evans J."/>
            <person name="Lu Z."/>
            <person name="Zhao P."/>
            <person name="Sumathipala N."/>
            <person name="Altincicek B."/>
            <person name="Vilcinskas A."/>
            <person name="Williams M."/>
            <person name="Hultmark D."/>
            <person name="Hetru C."/>
            <person name="Jiang H."/>
            <person name="Grimmelikhuijzen C.J."/>
            <person name="Hauser F."/>
            <person name="Cazzamali G."/>
            <person name="Williamson M."/>
            <person name="Park Y."/>
            <person name="Li B."/>
            <person name="Tanaka Y."/>
            <person name="Predel R."/>
            <person name="Neupert S."/>
            <person name="Schachtner J."/>
            <person name="Verleyen P."/>
            <person name="Raible F."/>
            <person name="Bork P."/>
            <person name="Friedrich M."/>
            <person name="Walden K.K."/>
            <person name="Robertson H.M."/>
            <person name="Angeli S."/>
            <person name="Foret S."/>
            <person name="Bucher G."/>
            <person name="Schuetz S."/>
            <person name="Maleszka R."/>
            <person name="Wimmer E.A."/>
            <person name="Beeman R.W."/>
            <person name="Lorenzen M."/>
            <person name="Tomoyasu Y."/>
            <person name="Miller S.C."/>
            <person name="Grossmann D."/>
            <person name="Bucher G."/>
        </authorList>
    </citation>
    <scope>NUCLEOTIDE SEQUENCE [LARGE SCALE GENOMIC DNA]</scope>
    <source>
        <strain evidence="1 2">Georgia GA2</strain>
    </source>
</reference>
<protein>
    <submittedName>
        <fullName evidence="1">Uncharacterized protein</fullName>
    </submittedName>
</protein>
<dbReference type="AlphaFoldDB" id="D6WVY9"/>